<dbReference type="Pfam" id="PF01717">
    <property type="entry name" value="Meth_synt_2"/>
    <property type="match status" value="1"/>
</dbReference>
<evidence type="ECO:0000256" key="3">
    <source>
        <dbReference type="ARBA" id="ARBA00022833"/>
    </source>
</evidence>
<keyword evidence="2" id="KW-0479">Metal-binding</keyword>
<evidence type="ECO:0000313" key="6">
    <source>
        <dbReference type="EMBL" id="MET3597572.1"/>
    </source>
</evidence>
<evidence type="ECO:0000259" key="5">
    <source>
        <dbReference type="Pfam" id="PF01717"/>
    </source>
</evidence>
<sequence>MRVDVVEACRGDERKQIALAIRDEILDLEPAGAKMIQIDDGALREGLPLRKADRKSYLDWAVECFRLTSSGVTDATQIHIHMCYSESMTSSTRSPRWRLMSFPSKTSRSRMGAFRSSNTRTRSVLGSGL</sequence>
<reference evidence="6 7" key="1">
    <citation type="submission" date="2024-06" db="EMBL/GenBank/DDBJ databases">
        <title>Genomic Encyclopedia of Type Strains, Phase IV (KMG-IV): sequencing the most valuable type-strain genomes for metagenomic binning, comparative biology and taxonomic classification.</title>
        <authorList>
            <person name="Goeker M."/>
        </authorList>
    </citation>
    <scope>NUCLEOTIDE SEQUENCE [LARGE SCALE GENOMIC DNA]</scope>
    <source>
        <strain evidence="6 7">DSM 29846</strain>
    </source>
</reference>
<feature type="compositionally biased region" description="Polar residues" evidence="4">
    <location>
        <begin position="115"/>
        <end position="129"/>
    </location>
</feature>
<dbReference type="Proteomes" id="UP001549036">
    <property type="component" value="Unassembled WGS sequence"/>
</dbReference>
<dbReference type="InterPro" id="IPR002629">
    <property type="entry name" value="Met_Synth_C/arc"/>
</dbReference>
<dbReference type="SUPFAM" id="SSF51726">
    <property type="entry name" value="UROD/MetE-like"/>
    <property type="match status" value="1"/>
</dbReference>
<proteinExistence type="predicted"/>
<evidence type="ECO:0000256" key="4">
    <source>
        <dbReference type="SAM" id="MobiDB-lite"/>
    </source>
</evidence>
<keyword evidence="7" id="KW-1185">Reference proteome</keyword>
<gene>
    <name evidence="6" type="ORF">ABID26_006998</name>
</gene>
<accession>A0ABV2I5J6</accession>
<comment type="cofactor">
    <cofactor evidence="1">
        <name>Zn(2+)</name>
        <dbReference type="ChEBI" id="CHEBI:29105"/>
    </cofactor>
</comment>
<feature type="region of interest" description="Disordered" evidence="4">
    <location>
        <begin position="108"/>
        <end position="129"/>
    </location>
</feature>
<dbReference type="EMBL" id="JBEPLM010000026">
    <property type="protein sequence ID" value="MET3597572.1"/>
    <property type="molecule type" value="Genomic_DNA"/>
</dbReference>
<dbReference type="InterPro" id="IPR038071">
    <property type="entry name" value="UROD/MetE-like_sf"/>
</dbReference>
<evidence type="ECO:0000313" key="7">
    <source>
        <dbReference type="Proteomes" id="UP001549036"/>
    </source>
</evidence>
<keyword evidence="3" id="KW-0862">Zinc</keyword>
<feature type="domain" description="Cobalamin-independent methionine synthase MetE C-terminal/archaeal" evidence="5">
    <location>
        <begin position="12"/>
        <end position="87"/>
    </location>
</feature>
<evidence type="ECO:0000256" key="2">
    <source>
        <dbReference type="ARBA" id="ARBA00022723"/>
    </source>
</evidence>
<evidence type="ECO:0000256" key="1">
    <source>
        <dbReference type="ARBA" id="ARBA00001947"/>
    </source>
</evidence>
<organism evidence="6 7">
    <name type="scientific">Mesorhizobium shonense</name>
    <dbReference type="NCBI Taxonomy" id="1209948"/>
    <lineage>
        <taxon>Bacteria</taxon>
        <taxon>Pseudomonadati</taxon>
        <taxon>Pseudomonadota</taxon>
        <taxon>Alphaproteobacteria</taxon>
        <taxon>Hyphomicrobiales</taxon>
        <taxon>Phyllobacteriaceae</taxon>
        <taxon>Mesorhizobium</taxon>
    </lineage>
</organism>
<dbReference type="Gene3D" id="3.20.20.210">
    <property type="match status" value="1"/>
</dbReference>
<protein>
    <submittedName>
        <fullName evidence="6">Methionine synthase II (Cobalamin-independent)</fullName>
    </submittedName>
</protein>
<name>A0ABV2I5J6_9HYPH</name>
<comment type="caution">
    <text evidence="6">The sequence shown here is derived from an EMBL/GenBank/DDBJ whole genome shotgun (WGS) entry which is preliminary data.</text>
</comment>
<dbReference type="PANTHER" id="PTHR30519">
    <property type="entry name" value="5-METHYLTETRAHYDROPTEROYLTRIGLUTAMATE--HOMOCYSTEINE METHYLTRANSFERASE"/>
    <property type="match status" value="1"/>
</dbReference>